<feature type="repeat" description="ANK" evidence="1">
    <location>
        <begin position="150"/>
        <end position="182"/>
    </location>
</feature>
<dbReference type="Proteomes" id="UP000026961">
    <property type="component" value="Chromosome 2"/>
</dbReference>
<dbReference type="PROSITE" id="PS50088">
    <property type="entry name" value="ANK_REPEAT"/>
    <property type="match status" value="4"/>
</dbReference>
<dbReference type="Pfam" id="PF00023">
    <property type="entry name" value="Ank"/>
    <property type="match status" value="1"/>
</dbReference>
<dbReference type="eggNOG" id="KOG0548">
    <property type="taxonomic scope" value="Eukaryota"/>
</dbReference>
<reference evidence="3" key="1">
    <citation type="submission" date="2015-04" db="UniProtKB">
        <authorList>
            <consortium name="EnsemblPlants"/>
        </authorList>
    </citation>
    <scope>IDENTIFICATION</scope>
</reference>
<organism evidence="3">
    <name type="scientific">Oryza glumipatula</name>
    <dbReference type="NCBI Taxonomy" id="40148"/>
    <lineage>
        <taxon>Eukaryota</taxon>
        <taxon>Viridiplantae</taxon>
        <taxon>Streptophyta</taxon>
        <taxon>Embryophyta</taxon>
        <taxon>Tracheophyta</taxon>
        <taxon>Spermatophyta</taxon>
        <taxon>Magnoliopsida</taxon>
        <taxon>Liliopsida</taxon>
        <taxon>Poales</taxon>
        <taxon>Poaceae</taxon>
        <taxon>BOP clade</taxon>
        <taxon>Oryzoideae</taxon>
        <taxon>Oryzeae</taxon>
        <taxon>Oryzinae</taxon>
        <taxon>Oryza</taxon>
    </lineage>
</organism>
<dbReference type="HOGENOM" id="CLU_000134_44_6_1"/>
<dbReference type="Gramene" id="OGLUM02G17460.1">
    <property type="protein sequence ID" value="OGLUM02G17460.1"/>
    <property type="gene ID" value="OGLUM02G17460"/>
</dbReference>
<dbReference type="SUPFAM" id="SSF48403">
    <property type="entry name" value="Ankyrin repeat"/>
    <property type="match status" value="1"/>
</dbReference>
<feature type="repeat" description="ANK" evidence="1">
    <location>
        <begin position="182"/>
        <end position="214"/>
    </location>
</feature>
<feature type="repeat" description="ANK" evidence="1">
    <location>
        <begin position="117"/>
        <end position="149"/>
    </location>
</feature>
<feature type="region of interest" description="Disordered" evidence="2">
    <location>
        <begin position="1"/>
        <end position="28"/>
    </location>
</feature>
<dbReference type="SUPFAM" id="SSF48452">
    <property type="entry name" value="TPR-like"/>
    <property type="match status" value="1"/>
</dbReference>
<dbReference type="InterPro" id="IPR051616">
    <property type="entry name" value="Cul2-RING_E3_ligase_SR"/>
</dbReference>
<dbReference type="STRING" id="40148.A0A0D9YSH1"/>
<dbReference type="Pfam" id="PF12796">
    <property type="entry name" value="Ank_2"/>
    <property type="match status" value="2"/>
</dbReference>
<protein>
    <submittedName>
        <fullName evidence="3">Uncharacterized protein</fullName>
    </submittedName>
</protein>
<dbReference type="SMART" id="SM00248">
    <property type="entry name" value="ANK"/>
    <property type="match status" value="6"/>
</dbReference>
<evidence type="ECO:0000313" key="4">
    <source>
        <dbReference type="Proteomes" id="UP000026961"/>
    </source>
</evidence>
<dbReference type="PANTHER" id="PTHR46224:SF63">
    <property type="entry name" value="OS02G0493300 PROTEIN"/>
    <property type="match status" value="1"/>
</dbReference>
<feature type="repeat" description="ANK" evidence="1">
    <location>
        <begin position="215"/>
        <end position="247"/>
    </location>
</feature>
<evidence type="ECO:0000256" key="2">
    <source>
        <dbReference type="SAM" id="MobiDB-lite"/>
    </source>
</evidence>
<dbReference type="PROSITE" id="PS50297">
    <property type="entry name" value="ANK_REP_REGION"/>
    <property type="match status" value="3"/>
</dbReference>
<sequence>MASLSRVPPPARGSRRRPPPSSPVPLSPRQEMLLEAASDGDLGFLKRVVRSLDGGRGRPAEAVEAVRECGAGALHLAAGAGKLAVCRYLVEELRVDANAIYDQGPHPLTRSHTRERHCETPLAYAVNGANVATVRYLLDHGAHPEKADNKGFTPLHFAAEEGYCNVVELLLAKGAQVDSMSVRGTPLHLAATNGQHRVVKILLDHNADCNKIVSAVYTPLLVAIYGSSLKCVKLLIKAGADVNGVGNITPLIASVGSTEIMKCLLEAGADPNVPDEFGRMPIEFAVRCGTLKDVNILFPLTSPMPTVPDWSVRGIIRHVNTLPGQKALCLDFNDATLYSNRSLCFLRMGDGDKAYGDAYTCRMMRHDWPKACYRQGAALMLLKEYQKACDALLDGFKMDPGNSEIENALREAMESLKISDVKYGDWIAISREC</sequence>
<dbReference type="InterPro" id="IPR036770">
    <property type="entry name" value="Ankyrin_rpt-contain_sf"/>
</dbReference>
<evidence type="ECO:0000256" key="1">
    <source>
        <dbReference type="PROSITE-ProRule" id="PRU00023"/>
    </source>
</evidence>
<name>A0A0D9YSH1_9ORYZ</name>
<keyword evidence="1" id="KW-0040">ANK repeat</keyword>
<reference evidence="3" key="2">
    <citation type="submission" date="2018-05" db="EMBL/GenBank/DDBJ databases">
        <title>OgluRS3 (Oryza glumaepatula Reference Sequence Version 3).</title>
        <authorList>
            <person name="Zhang J."/>
            <person name="Kudrna D."/>
            <person name="Lee S."/>
            <person name="Talag J."/>
            <person name="Welchert J."/>
            <person name="Wing R.A."/>
        </authorList>
    </citation>
    <scope>NUCLEOTIDE SEQUENCE [LARGE SCALE GENOMIC DNA]</scope>
</reference>
<dbReference type="PRINTS" id="PR01415">
    <property type="entry name" value="ANKYRIN"/>
</dbReference>
<dbReference type="InterPro" id="IPR002110">
    <property type="entry name" value="Ankyrin_rpt"/>
</dbReference>
<accession>A0A0D9YSH1</accession>
<keyword evidence="4" id="KW-1185">Reference proteome</keyword>
<dbReference type="InterPro" id="IPR011990">
    <property type="entry name" value="TPR-like_helical_dom_sf"/>
</dbReference>
<dbReference type="Gene3D" id="1.25.40.20">
    <property type="entry name" value="Ankyrin repeat-containing domain"/>
    <property type="match status" value="3"/>
</dbReference>
<dbReference type="AlphaFoldDB" id="A0A0D9YSH1"/>
<dbReference type="EnsemblPlants" id="OGLUM02G17460.1">
    <property type="protein sequence ID" value="OGLUM02G17460.1"/>
    <property type="gene ID" value="OGLUM02G17460"/>
</dbReference>
<proteinExistence type="predicted"/>
<dbReference type="Gene3D" id="1.25.40.10">
    <property type="entry name" value="Tetratricopeptide repeat domain"/>
    <property type="match status" value="1"/>
</dbReference>
<dbReference type="PANTHER" id="PTHR46224">
    <property type="entry name" value="ANKYRIN REPEAT FAMILY PROTEIN"/>
    <property type="match status" value="1"/>
</dbReference>
<evidence type="ECO:0000313" key="3">
    <source>
        <dbReference type="EnsemblPlants" id="OGLUM02G17460.1"/>
    </source>
</evidence>
<dbReference type="eggNOG" id="KOG0504">
    <property type="taxonomic scope" value="Eukaryota"/>
</dbReference>